<reference evidence="2 3" key="1">
    <citation type="submission" date="2013-02" db="EMBL/GenBank/DDBJ databases">
        <title>The Genome Sequence of Plasmodium inui San Antonio 1.</title>
        <authorList>
            <consortium name="The Broad Institute Genome Sequencing Platform"/>
            <consortium name="The Broad Institute Genome Sequencing Center for Infectious Disease"/>
            <person name="Neafsey D."/>
            <person name="Cheeseman I."/>
            <person name="Volkman S."/>
            <person name="Adams J."/>
            <person name="Walker B."/>
            <person name="Young S.K."/>
            <person name="Zeng Q."/>
            <person name="Gargeya S."/>
            <person name="Fitzgerald M."/>
            <person name="Haas B."/>
            <person name="Abouelleil A."/>
            <person name="Alvarado L."/>
            <person name="Arachchi H.M."/>
            <person name="Berlin A.M."/>
            <person name="Chapman S.B."/>
            <person name="Dewar J."/>
            <person name="Goldberg J."/>
            <person name="Griggs A."/>
            <person name="Gujja S."/>
            <person name="Hansen M."/>
            <person name="Howarth C."/>
            <person name="Imamovic A."/>
            <person name="Larimer J."/>
            <person name="McCowan C."/>
            <person name="Murphy C."/>
            <person name="Neiman D."/>
            <person name="Pearson M."/>
            <person name="Priest M."/>
            <person name="Roberts A."/>
            <person name="Saif S."/>
            <person name="Shea T."/>
            <person name="Sisk P."/>
            <person name="Sykes S."/>
            <person name="Wortman J."/>
            <person name="Nusbaum C."/>
            <person name="Birren B."/>
        </authorList>
    </citation>
    <scope>NUCLEOTIDE SEQUENCE [LARGE SCALE GENOMIC DNA]</scope>
    <source>
        <strain evidence="2 3">San Antonio 1</strain>
    </source>
</reference>
<feature type="region of interest" description="Disordered" evidence="1">
    <location>
        <begin position="691"/>
        <end position="713"/>
    </location>
</feature>
<feature type="region of interest" description="Disordered" evidence="1">
    <location>
        <begin position="477"/>
        <end position="519"/>
    </location>
</feature>
<feature type="region of interest" description="Disordered" evidence="1">
    <location>
        <begin position="958"/>
        <end position="986"/>
    </location>
</feature>
<proteinExistence type="predicted"/>
<organism evidence="2 3">
    <name type="scientific">Plasmodium inui San Antonio 1</name>
    <dbReference type="NCBI Taxonomy" id="1237626"/>
    <lineage>
        <taxon>Eukaryota</taxon>
        <taxon>Sar</taxon>
        <taxon>Alveolata</taxon>
        <taxon>Apicomplexa</taxon>
        <taxon>Aconoidasida</taxon>
        <taxon>Haemosporida</taxon>
        <taxon>Plasmodiidae</taxon>
        <taxon>Plasmodium</taxon>
        <taxon>Plasmodium (Plasmodium)</taxon>
    </lineage>
</organism>
<feature type="region of interest" description="Disordered" evidence="1">
    <location>
        <begin position="356"/>
        <end position="385"/>
    </location>
</feature>
<evidence type="ECO:0000313" key="2">
    <source>
        <dbReference type="EMBL" id="EUD65718.1"/>
    </source>
</evidence>
<keyword evidence="3" id="KW-1185">Reference proteome</keyword>
<feature type="compositionally biased region" description="Basic and acidic residues" evidence="1">
    <location>
        <begin position="968"/>
        <end position="985"/>
    </location>
</feature>
<evidence type="ECO:0000256" key="1">
    <source>
        <dbReference type="SAM" id="MobiDB-lite"/>
    </source>
</evidence>
<dbReference type="Proteomes" id="UP000030640">
    <property type="component" value="Unassembled WGS sequence"/>
</dbReference>
<gene>
    <name evidence="2" type="ORF">C922_03966</name>
</gene>
<feature type="region of interest" description="Disordered" evidence="1">
    <location>
        <begin position="91"/>
        <end position="113"/>
    </location>
</feature>
<accession>W7A2Z9</accession>
<dbReference type="EMBL" id="KI965477">
    <property type="protein sequence ID" value="EUD65718.1"/>
    <property type="molecule type" value="Genomic_DNA"/>
</dbReference>
<name>W7A2Z9_9APIC</name>
<dbReference type="GeneID" id="20039240"/>
<dbReference type="VEuPathDB" id="PlasmoDB:C922_03966"/>
<dbReference type="OrthoDB" id="372195at2759"/>
<sequence>MVKLVSFLLARKKRITSVSILEGALAYYVVRRLSSLFFAEARTNYDIEICSCHELSVSNLFHSKVIHLGRVDGDEELTNFLRKVILREEQQNSSANLEEDPPPEEKPHLSRNSARTSEKCSRWNAFLLKILLLLYANGRERNKNYFGQLASYVISLFHCENGVIKKKDKLLFMFLFFFLFTKRDPWKGSRRHVGGRYSQFATKPDRKKKKKKKIPDNCKSFYEQLRRRRCDKLTLLAAHKFLRSGLCHVHLIKDDANAQLNAEEDKKRILILCKKSLRYLSEVCENWKSWQNGESSGNYPNCMNRSGELAGEIKNLSDKEKHERLKKIPLWKLLSRMNHRRACGWGSARGRRKRANWGSLMEGSKEKASPGQEEPNQDGQSHVDLCNRPPSEETLFTLTCLCISLLCNPNCYNHYYRLMGLLRGRRSFHLHERVNHFVNELAKQDAKCQHVWNMKNALLYLYVEMCLKREHPVVKRGKQKKGRQRLRRMGLSLNRKGVPTDGLPSKRSPSWTQRKGKKNAHASSNGVILKYVKEDFRFFENILELKSYNYVATSHICTFNQLIGFLWVRKRSSRSESTSISKAMEELFYTLVRKNAYYYGMHNSFLLVHLQDVYLSLMERLSRSYFVVVRTNLFTYSFDLVRGHELCSDARWEMGKGGVAATNPYDSHPYGSHTNRSHRCGYKCYGYHPPKRGHTSNNHRSDGQQDGGEGPIQAMLNPMEKITHKDQAYMGYPPAGRQFSHHKSTYLEFILFERGEKEKKKKENVEKNYEQVRNLTPQILYTKLKSKMKKYKLLSRQMIHLLDRLYCERIYIHFYSNALRNVLYCRCNCNFFFLEVVCNVVLPLQLKGRNGGKNDSPLRRSDEWKGEPPVENQQAERKTHRQEETSRLLRSVDRYLAKELKYLFHEYTRFRVKYIEKNKNNLTKRVSRLLKRCLHIRNTWYHSRASTKEDIKTMRKGWSANGLPTVGHHSEDDFSSHPREEKTEQTGEATCPPVLLSYYGIFFKCIIYTIHEYALQISRVLRGGGGHKGSTSRRFRQVQSSSANREHLQYATCPHHLLPPFEETKQSGGSIPHEKLNCNDNLHTLRKIYHDILRFFKATKMRDWKKRGTPFGHLANRQSKTLPRRGPNQIPFLKFLFSANFRLLLYEYRYAFYLLREMRRALQFVFPRVK</sequence>
<protein>
    <submittedName>
        <fullName evidence="2">Uncharacterized protein</fullName>
    </submittedName>
</protein>
<evidence type="ECO:0000313" key="3">
    <source>
        <dbReference type="Proteomes" id="UP000030640"/>
    </source>
</evidence>
<dbReference type="AlphaFoldDB" id="W7A2Z9"/>
<dbReference type="RefSeq" id="XP_008817775.1">
    <property type="nucleotide sequence ID" value="XM_008819553.1"/>
</dbReference>
<feature type="compositionally biased region" description="Basic and acidic residues" evidence="1">
    <location>
        <begin position="856"/>
        <end position="884"/>
    </location>
</feature>
<feature type="compositionally biased region" description="Basic residues" evidence="1">
    <location>
        <begin position="477"/>
        <end position="488"/>
    </location>
</feature>
<feature type="region of interest" description="Disordered" evidence="1">
    <location>
        <begin position="850"/>
        <end position="884"/>
    </location>
</feature>